<gene>
    <name evidence="7" type="ORF">JQX11_19540</name>
</gene>
<comment type="caution">
    <text evidence="7">The sequence shown here is derived from an EMBL/GenBank/DDBJ whole genome shotgun (WGS) entry which is preliminary data.</text>
</comment>
<proteinExistence type="predicted"/>
<dbReference type="InterPro" id="IPR014016">
    <property type="entry name" value="UvrD-like_ATP-bd"/>
</dbReference>
<evidence type="ECO:0000259" key="6">
    <source>
        <dbReference type="PROSITE" id="PS51198"/>
    </source>
</evidence>
<dbReference type="InterPro" id="IPR027417">
    <property type="entry name" value="P-loop_NTPase"/>
</dbReference>
<keyword evidence="8" id="KW-1185">Reference proteome</keyword>
<keyword evidence="4 5" id="KW-0067">ATP-binding</keyword>
<dbReference type="Pfam" id="PF13245">
    <property type="entry name" value="AAA_19"/>
    <property type="match status" value="1"/>
</dbReference>
<dbReference type="PANTHER" id="PTHR11070">
    <property type="entry name" value="UVRD / RECB / PCRA DNA HELICASE FAMILY MEMBER"/>
    <property type="match status" value="1"/>
</dbReference>
<sequence length="705" mass="77316">MTDQTTLEQEIAAEQRHLDRVYARLAELRRSAARAERDGYRMAGVGTFGALVERDAMVFHAAQRRHLLDAEHEGLVFGRLDLRDRQVLHVGRLGVRGDDAETLVVDWRAPAAAAFYRATPAEPLGVVRRRTISSSDEKVTRIEDDLLDPEAAPPDMPVVGDGALLATLSRATGRGMRDIIATIQREQDEAIRSPGSGVTIVSGGPGTGKTAVALHRAAYLLYADRSRYAGGGILVVGPSTVFVEYIASVLPSLGEETATLHSLGSLFPGLSATRTDGPEVAAVKGSLRMRRVLERAARDAVPDGPQELRLLYRGALLRLERRELDGIRDRALHRGARRNEVRRVGFDGVLAALYAQARRSAVAGLPEQPAFEDEIIERPEFREFLKAWWPRLHPRHVLGWLARPERLHRYAAGVLSRAEVGLLVQAYRSLDTEGLTVADIALLDELDALLGQPVRPKKARRDPFQLAGGVRELSTFGERQRAARAAARERPEDYRDYAHVVVDESQDVSPMQWRMIGRRGRLASWTVVGDPAQTAWTGDQAELDRARDQALGRRRRHRFTLSTNYRNSAEIFAVAAAEIRRLYPDLELPSAVRSTGVDPVALHVPAAELARTTADAVDTLLAEVAGTVGVITPVPRRDEVAGWLGDRGGARLQVVTSLQAKGMEYDGVVLVCPGEIRADPGSGVRTLYVALSRATQRLTTVEPTG</sequence>
<evidence type="ECO:0000256" key="1">
    <source>
        <dbReference type="ARBA" id="ARBA00022741"/>
    </source>
</evidence>
<dbReference type="SUPFAM" id="SSF52540">
    <property type="entry name" value="P-loop containing nucleoside triphosphate hydrolases"/>
    <property type="match status" value="1"/>
</dbReference>
<evidence type="ECO:0000256" key="5">
    <source>
        <dbReference type="PROSITE-ProRule" id="PRU00560"/>
    </source>
</evidence>
<dbReference type="PANTHER" id="PTHR11070:SF45">
    <property type="entry name" value="DNA 3'-5' HELICASE"/>
    <property type="match status" value="1"/>
</dbReference>
<organism evidence="7 8">
    <name type="scientific">Micromonospora humida</name>
    <dbReference type="NCBI Taxonomy" id="2809018"/>
    <lineage>
        <taxon>Bacteria</taxon>
        <taxon>Bacillati</taxon>
        <taxon>Actinomycetota</taxon>
        <taxon>Actinomycetes</taxon>
        <taxon>Micromonosporales</taxon>
        <taxon>Micromonosporaceae</taxon>
        <taxon>Micromonospora</taxon>
    </lineage>
</organism>
<reference evidence="7 8" key="1">
    <citation type="submission" date="2021-02" db="EMBL/GenBank/DDBJ databases">
        <authorList>
            <person name="Ra J.-S."/>
        </authorList>
    </citation>
    <scope>NUCLEOTIDE SEQUENCE [LARGE SCALE GENOMIC DNA]</scope>
    <source>
        <strain evidence="7 8">MMS20-R1-14</strain>
    </source>
</reference>
<dbReference type="EMBL" id="JAFEUC010000009">
    <property type="protein sequence ID" value="MBM7078518.1"/>
    <property type="molecule type" value="Genomic_DNA"/>
</dbReference>
<feature type="binding site" evidence="5">
    <location>
        <begin position="203"/>
        <end position="210"/>
    </location>
    <ligand>
        <name>ATP</name>
        <dbReference type="ChEBI" id="CHEBI:30616"/>
    </ligand>
</feature>
<evidence type="ECO:0000313" key="8">
    <source>
        <dbReference type="Proteomes" id="UP001518872"/>
    </source>
</evidence>
<dbReference type="RefSeq" id="WP_204926384.1">
    <property type="nucleotide sequence ID" value="NZ_JAFEUC010000009.1"/>
</dbReference>
<dbReference type="InterPro" id="IPR000212">
    <property type="entry name" value="DNA_helicase_UvrD/REP"/>
</dbReference>
<name>A0ABS2IVZ3_9ACTN</name>
<keyword evidence="3 5" id="KW-0347">Helicase</keyword>
<evidence type="ECO:0000256" key="4">
    <source>
        <dbReference type="ARBA" id="ARBA00022840"/>
    </source>
</evidence>
<evidence type="ECO:0000313" key="7">
    <source>
        <dbReference type="EMBL" id="MBM7078518.1"/>
    </source>
</evidence>
<keyword evidence="2 5" id="KW-0378">Hydrolase</keyword>
<dbReference type="Proteomes" id="UP001518872">
    <property type="component" value="Unassembled WGS sequence"/>
</dbReference>
<dbReference type="Gene3D" id="3.40.50.300">
    <property type="entry name" value="P-loop containing nucleotide triphosphate hydrolases"/>
    <property type="match status" value="3"/>
</dbReference>
<evidence type="ECO:0000256" key="2">
    <source>
        <dbReference type="ARBA" id="ARBA00022801"/>
    </source>
</evidence>
<evidence type="ECO:0000256" key="3">
    <source>
        <dbReference type="ARBA" id="ARBA00022806"/>
    </source>
</evidence>
<feature type="domain" description="UvrD-like helicase ATP-binding" evidence="6">
    <location>
        <begin position="182"/>
        <end position="568"/>
    </location>
</feature>
<dbReference type="PROSITE" id="PS51198">
    <property type="entry name" value="UVRD_HELICASE_ATP_BIND"/>
    <property type="match status" value="1"/>
</dbReference>
<keyword evidence="1 5" id="KW-0547">Nucleotide-binding</keyword>
<accession>A0ABS2IVZ3</accession>
<protein>
    <submittedName>
        <fullName evidence="7">AAA family ATPase</fullName>
    </submittedName>
</protein>